<feature type="modified residue" description="2-(S-cysteinyl)pyruvic acid O-phosphothioketal" evidence="12">
    <location>
        <position position="123"/>
    </location>
</feature>
<keyword evidence="9 12" id="KW-0961">Cell wall biogenesis/degradation</keyword>
<dbReference type="RefSeq" id="WP_068516023.1">
    <property type="nucleotide sequence ID" value="NZ_AP014945.1"/>
</dbReference>
<dbReference type="InterPro" id="IPR036968">
    <property type="entry name" value="Enolpyruvate_Tfrase_sf"/>
</dbReference>
<keyword evidence="8 12" id="KW-0131">Cell cycle</keyword>
<dbReference type="GO" id="GO:0051301">
    <property type="term" value="P:cell division"/>
    <property type="evidence" value="ECO:0007669"/>
    <property type="project" value="UniProtKB-KW"/>
</dbReference>
<keyword evidence="12" id="KW-0670">Pyruvate</keyword>
<evidence type="ECO:0000256" key="8">
    <source>
        <dbReference type="ARBA" id="ARBA00023306"/>
    </source>
</evidence>
<dbReference type="PANTHER" id="PTHR43783:SF1">
    <property type="entry name" value="UDP-N-ACETYLGLUCOSAMINE 1-CARBOXYVINYLTRANSFERASE"/>
    <property type="match status" value="1"/>
</dbReference>
<dbReference type="GO" id="GO:0008360">
    <property type="term" value="P:regulation of cell shape"/>
    <property type="evidence" value="ECO:0007669"/>
    <property type="project" value="UniProtKB-KW"/>
</dbReference>
<dbReference type="InterPro" id="IPR005750">
    <property type="entry name" value="UDP_GlcNAc_COvinyl_MurA"/>
</dbReference>
<dbReference type="InterPro" id="IPR013792">
    <property type="entry name" value="RNA3'P_cycl/enolpyr_Trfase_a/b"/>
</dbReference>
<evidence type="ECO:0000313" key="15">
    <source>
        <dbReference type="Proteomes" id="UP000068196"/>
    </source>
</evidence>
<dbReference type="Pfam" id="PF00275">
    <property type="entry name" value="EPSP_synthase"/>
    <property type="match status" value="1"/>
</dbReference>
<dbReference type="GO" id="GO:0071555">
    <property type="term" value="P:cell wall organization"/>
    <property type="evidence" value="ECO:0007669"/>
    <property type="project" value="UniProtKB-KW"/>
</dbReference>
<keyword evidence="4 12" id="KW-0132">Cell division</keyword>
<organism evidence="14 15">
    <name type="scientific">Caldimicrobium thiodismutans</name>
    <dbReference type="NCBI Taxonomy" id="1653476"/>
    <lineage>
        <taxon>Bacteria</taxon>
        <taxon>Pseudomonadati</taxon>
        <taxon>Thermodesulfobacteriota</taxon>
        <taxon>Thermodesulfobacteria</taxon>
        <taxon>Thermodesulfobacteriales</taxon>
        <taxon>Thermodesulfobacteriaceae</taxon>
        <taxon>Caldimicrobium</taxon>
    </lineage>
</organism>
<feature type="domain" description="Enolpyruvate transferase" evidence="13">
    <location>
        <begin position="14"/>
        <end position="414"/>
    </location>
</feature>
<dbReference type="EC" id="2.5.1.7" evidence="12"/>
<comment type="caution">
    <text evidence="12">Lacks conserved residue(s) required for the propagation of feature annotation.</text>
</comment>
<dbReference type="Gene3D" id="3.65.10.10">
    <property type="entry name" value="Enolpyruvate transferase domain"/>
    <property type="match status" value="2"/>
</dbReference>
<evidence type="ECO:0000256" key="11">
    <source>
        <dbReference type="ARBA" id="ARBA00047527"/>
    </source>
</evidence>
<keyword evidence="15" id="KW-1185">Reference proteome</keyword>
<evidence type="ECO:0000256" key="5">
    <source>
        <dbReference type="ARBA" id="ARBA00022679"/>
    </source>
</evidence>
<feature type="binding site" evidence="12">
    <location>
        <position position="313"/>
    </location>
    <ligand>
        <name>UDP-N-acetyl-alpha-D-glucosamine</name>
        <dbReference type="ChEBI" id="CHEBI:57705"/>
    </ligand>
</feature>
<evidence type="ECO:0000256" key="10">
    <source>
        <dbReference type="ARBA" id="ARBA00038367"/>
    </source>
</evidence>
<dbReference type="STRING" id="1653476.THC_1661"/>
<evidence type="ECO:0000256" key="1">
    <source>
        <dbReference type="ARBA" id="ARBA00004496"/>
    </source>
</evidence>
<dbReference type="InterPro" id="IPR050068">
    <property type="entry name" value="MurA_subfamily"/>
</dbReference>
<dbReference type="Proteomes" id="UP000068196">
    <property type="component" value="Chromosome"/>
</dbReference>
<feature type="active site" description="Proton donor" evidence="12">
    <location>
        <position position="123"/>
    </location>
</feature>
<dbReference type="CDD" id="cd01555">
    <property type="entry name" value="UdpNAET"/>
    <property type="match status" value="1"/>
</dbReference>
<keyword evidence="3 12" id="KW-0963">Cytoplasm</keyword>
<dbReference type="KEGG" id="cthi:THC_1661"/>
<sequence length="425" mass="46586">MRPDVEKQKRYLIKGGIPLNGEIEVKGAKNAVLPALSATLLARGEYRLKNVPRVRDVFCMLKILEHLGAKFSFEGSTLFLDTKSVNHTEIPYDLAREIRASILFLGALTASFGEARVPLPGGCAIGKRPVNFHEKGLMQLSAEIYLDHGNIVTKARKLKGAEIILDFPSVTATENLLMAASLAEGETIIKNAAREPEVVFLAEMLSRMGANIKGAGEDTIYIKGKRSLKPVKIEIIPDRIEAGTFLVLSALLPENKVIVKNLPEEYLETPLLKLQEMGVKVERLGKGIFRANRPQKFRPLEVVTAPYPGFPTDLQPIFAVLLTQAEGLSLIRENLFENRFLYALELNRLGANIKVEDRVALISGPTPLTGSPVKATDLRAGAALILAGLMAENTTTLYEVELVERGYEALPERLASLGAKIEVLS</sequence>
<reference evidence="15" key="2">
    <citation type="journal article" date="2016" name="Int. J. Syst. Evol. Microbiol.">
        <title>Caldimicrobium thiodismutans sp. nov., a sulfur-disproportionating bacterium isolated from a hot spring.</title>
        <authorList>
            <person name="Kojima H."/>
            <person name="Umezawa K."/>
            <person name="Fukui M."/>
        </authorList>
    </citation>
    <scope>NUCLEOTIDE SEQUENCE [LARGE SCALE GENOMIC DNA]</scope>
    <source>
        <strain evidence="15">TF1</strain>
    </source>
</reference>
<name>A0A0U5BYX8_9BACT</name>
<comment type="function">
    <text evidence="12">Cell wall formation. Adds enolpyruvyl to UDP-N-acetylglucosamine.</text>
</comment>
<dbReference type="NCBIfam" id="TIGR01072">
    <property type="entry name" value="murA"/>
    <property type="match status" value="1"/>
</dbReference>
<feature type="binding site" evidence="12">
    <location>
        <position position="335"/>
    </location>
    <ligand>
        <name>UDP-N-acetyl-alpha-D-glucosamine</name>
        <dbReference type="ChEBI" id="CHEBI:57705"/>
    </ligand>
</feature>
<dbReference type="InterPro" id="IPR001986">
    <property type="entry name" value="Enolpyruvate_Tfrase_dom"/>
</dbReference>
<feature type="binding site" evidence="12">
    <location>
        <position position="99"/>
    </location>
    <ligand>
        <name>UDP-N-acetyl-alpha-D-glucosamine</name>
        <dbReference type="ChEBI" id="CHEBI:57705"/>
    </ligand>
</feature>
<gene>
    <name evidence="12" type="primary">murA</name>
    <name evidence="14" type="ORF">THC_1661</name>
</gene>
<comment type="pathway">
    <text evidence="2 12">Cell wall biogenesis; peptidoglycan biosynthesis.</text>
</comment>
<dbReference type="UniPathway" id="UPA00219"/>
<feature type="binding site" evidence="12">
    <location>
        <begin position="29"/>
        <end position="30"/>
    </location>
    <ligand>
        <name>phosphoenolpyruvate</name>
        <dbReference type="ChEBI" id="CHEBI:58702"/>
    </ligand>
</feature>
<protein>
    <recommendedName>
        <fullName evidence="12">UDP-N-acetylglucosamine 1-carboxyvinyltransferase</fullName>
        <ecNumber evidence="12">2.5.1.7</ecNumber>
    </recommendedName>
    <alternativeName>
        <fullName evidence="12">Enoylpyruvate transferase</fullName>
    </alternativeName>
    <alternativeName>
        <fullName evidence="12">UDP-N-acetylglucosamine enolpyruvyl transferase</fullName>
        <shortName evidence="12">EPT</shortName>
    </alternativeName>
</protein>
<comment type="similarity">
    <text evidence="10 12">Belongs to the EPSP synthase family. MurA subfamily.</text>
</comment>
<evidence type="ECO:0000313" key="14">
    <source>
        <dbReference type="EMBL" id="BAU24021.1"/>
    </source>
</evidence>
<dbReference type="HAMAP" id="MF_00111">
    <property type="entry name" value="MurA"/>
    <property type="match status" value="1"/>
</dbReference>
<evidence type="ECO:0000256" key="3">
    <source>
        <dbReference type="ARBA" id="ARBA00022490"/>
    </source>
</evidence>
<dbReference type="GO" id="GO:0005737">
    <property type="term" value="C:cytoplasm"/>
    <property type="evidence" value="ECO:0007669"/>
    <property type="project" value="UniProtKB-SubCell"/>
</dbReference>
<comment type="subcellular location">
    <subcellularLocation>
        <location evidence="1 12">Cytoplasm</location>
    </subcellularLocation>
</comment>
<keyword evidence="5 12" id="KW-0808">Transferase</keyword>
<evidence type="ECO:0000256" key="4">
    <source>
        <dbReference type="ARBA" id="ARBA00022618"/>
    </source>
</evidence>
<dbReference type="NCBIfam" id="NF006873">
    <property type="entry name" value="PRK09369.1"/>
    <property type="match status" value="1"/>
</dbReference>
<comment type="catalytic activity">
    <reaction evidence="11 12">
        <text>phosphoenolpyruvate + UDP-N-acetyl-alpha-D-glucosamine = UDP-N-acetyl-3-O-(1-carboxyvinyl)-alpha-D-glucosamine + phosphate</text>
        <dbReference type="Rhea" id="RHEA:18681"/>
        <dbReference type="ChEBI" id="CHEBI:43474"/>
        <dbReference type="ChEBI" id="CHEBI:57705"/>
        <dbReference type="ChEBI" id="CHEBI:58702"/>
        <dbReference type="ChEBI" id="CHEBI:68483"/>
        <dbReference type="EC" id="2.5.1.7"/>
    </reaction>
</comment>
<evidence type="ECO:0000256" key="6">
    <source>
        <dbReference type="ARBA" id="ARBA00022960"/>
    </source>
</evidence>
<proteinExistence type="inferred from homology"/>
<accession>A0A0U5BYX8</accession>
<evidence type="ECO:0000259" key="13">
    <source>
        <dbReference type="Pfam" id="PF00275"/>
    </source>
</evidence>
<dbReference type="EMBL" id="AP014945">
    <property type="protein sequence ID" value="BAU24021.1"/>
    <property type="molecule type" value="Genomic_DNA"/>
</dbReference>
<evidence type="ECO:0000256" key="9">
    <source>
        <dbReference type="ARBA" id="ARBA00023316"/>
    </source>
</evidence>
<dbReference type="GO" id="GO:0008760">
    <property type="term" value="F:UDP-N-acetylglucosamine 1-carboxyvinyltransferase activity"/>
    <property type="evidence" value="ECO:0007669"/>
    <property type="project" value="UniProtKB-UniRule"/>
</dbReference>
<keyword evidence="6 12" id="KW-0133">Cell shape</keyword>
<keyword evidence="7 12" id="KW-0573">Peptidoglycan synthesis</keyword>
<evidence type="ECO:0000256" key="7">
    <source>
        <dbReference type="ARBA" id="ARBA00022984"/>
    </source>
</evidence>
<evidence type="ECO:0000256" key="2">
    <source>
        <dbReference type="ARBA" id="ARBA00004752"/>
    </source>
</evidence>
<dbReference type="AlphaFoldDB" id="A0A0U5BYX8"/>
<dbReference type="OrthoDB" id="9803760at2"/>
<dbReference type="GO" id="GO:0019277">
    <property type="term" value="P:UDP-N-acetylgalactosamine biosynthetic process"/>
    <property type="evidence" value="ECO:0007669"/>
    <property type="project" value="InterPro"/>
</dbReference>
<dbReference type="GO" id="GO:0009252">
    <property type="term" value="P:peptidoglycan biosynthetic process"/>
    <property type="evidence" value="ECO:0007669"/>
    <property type="project" value="UniProtKB-UniRule"/>
</dbReference>
<dbReference type="SUPFAM" id="SSF55205">
    <property type="entry name" value="EPT/RTPC-like"/>
    <property type="match status" value="1"/>
</dbReference>
<dbReference type="PATRIC" id="fig|1653476.3.peg.1729"/>
<reference evidence="14 15" key="1">
    <citation type="journal article" date="2016" name="Int. J. Syst. Evol. Microbiol.">
        <title>Caldimicrobium thiodismutans sp. nov., a sulfur-disproportionating bacterium isolated from a hot spring, and emended description of the genus Caldimicrobium.</title>
        <authorList>
            <person name="Kojima H."/>
            <person name="Umezawa K."/>
            <person name="Fukui M."/>
        </authorList>
    </citation>
    <scope>NUCLEOTIDE SEQUENCE [LARGE SCALE GENOMIC DNA]</scope>
    <source>
        <strain evidence="14 15">TF1</strain>
    </source>
</reference>
<evidence type="ECO:0000256" key="12">
    <source>
        <dbReference type="HAMAP-Rule" id="MF_00111"/>
    </source>
</evidence>
<dbReference type="PANTHER" id="PTHR43783">
    <property type="entry name" value="UDP-N-ACETYLGLUCOSAMINE 1-CARBOXYVINYLTRANSFERASE"/>
    <property type="match status" value="1"/>
</dbReference>